<comment type="caution">
    <text evidence="1">The sequence shown here is derived from an EMBL/GenBank/DDBJ whole genome shotgun (WGS) entry which is preliminary data.</text>
</comment>
<keyword evidence="2" id="KW-1185">Reference proteome</keyword>
<sequence>MCSLILSTSTKSPWTALGKSQATAALLQAFVEATPAKDRSSARRRDIEQALRKIKTVRTKYMETRMALVQSSSSTAEREGALLAFGASVLYELARGVFKMSFVFNEATVREPVVIGSAPAVATAAADFNTGLDAAADVGAADAANAGAPAADSAKAATATDAGGAGAPNADGAGADPTGAAAEGPDDGESDGADTSAGSGGDDSDDGGAAAASAVNLLVAAEGSSPTKKPKRETTARVLREQRL</sequence>
<protein>
    <submittedName>
        <fullName evidence="1">Uncharacterized protein</fullName>
    </submittedName>
</protein>
<dbReference type="Proteomes" id="UP000798662">
    <property type="component" value="Chromosome 3"/>
</dbReference>
<evidence type="ECO:0000313" key="2">
    <source>
        <dbReference type="Proteomes" id="UP000798662"/>
    </source>
</evidence>
<accession>A0ACC3CI29</accession>
<gene>
    <name evidence="1" type="ORF">I4F81_011954</name>
</gene>
<reference evidence="1" key="1">
    <citation type="submission" date="2019-11" db="EMBL/GenBank/DDBJ databases">
        <title>Nori genome reveals adaptations in red seaweeds to the harsh intertidal environment.</title>
        <authorList>
            <person name="Wang D."/>
            <person name="Mao Y."/>
        </authorList>
    </citation>
    <scope>NUCLEOTIDE SEQUENCE</scope>
    <source>
        <tissue evidence="1">Gametophyte</tissue>
    </source>
</reference>
<dbReference type="EMBL" id="CM020620">
    <property type="protein sequence ID" value="KAK1869478.1"/>
    <property type="molecule type" value="Genomic_DNA"/>
</dbReference>
<proteinExistence type="predicted"/>
<organism evidence="1 2">
    <name type="scientific">Pyropia yezoensis</name>
    <name type="common">Susabi-nori</name>
    <name type="synonym">Porphyra yezoensis</name>
    <dbReference type="NCBI Taxonomy" id="2788"/>
    <lineage>
        <taxon>Eukaryota</taxon>
        <taxon>Rhodophyta</taxon>
        <taxon>Bangiophyceae</taxon>
        <taxon>Bangiales</taxon>
        <taxon>Bangiaceae</taxon>
        <taxon>Pyropia</taxon>
    </lineage>
</organism>
<evidence type="ECO:0000313" key="1">
    <source>
        <dbReference type="EMBL" id="KAK1869478.1"/>
    </source>
</evidence>
<name>A0ACC3CI29_PYRYE</name>